<dbReference type="InterPro" id="IPR052021">
    <property type="entry name" value="Type-I_RS_S_subunit"/>
</dbReference>
<dbReference type="RefSeq" id="WP_378094590.1">
    <property type="nucleotide sequence ID" value="NZ_JBHSEP010000005.1"/>
</dbReference>
<feature type="domain" description="Type I restriction modification DNA specificity" evidence="4">
    <location>
        <begin position="9"/>
        <end position="194"/>
    </location>
</feature>
<dbReference type="Proteomes" id="UP001596028">
    <property type="component" value="Unassembled WGS sequence"/>
</dbReference>
<dbReference type="Pfam" id="PF01420">
    <property type="entry name" value="Methylase_S"/>
    <property type="match status" value="1"/>
</dbReference>
<evidence type="ECO:0000256" key="3">
    <source>
        <dbReference type="ARBA" id="ARBA00023125"/>
    </source>
</evidence>
<evidence type="ECO:0000256" key="2">
    <source>
        <dbReference type="ARBA" id="ARBA00022747"/>
    </source>
</evidence>
<dbReference type="PANTHER" id="PTHR30408">
    <property type="entry name" value="TYPE-1 RESTRICTION ENZYME ECOKI SPECIFICITY PROTEIN"/>
    <property type="match status" value="1"/>
</dbReference>
<reference evidence="6" key="1">
    <citation type="journal article" date="2019" name="Int. J. Syst. Evol. Microbiol.">
        <title>The Global Catalogue of Microorganisms (GCM) 10K type strain sequencing project: providing services to taxonomists for standard genome sequencing and annotation.</title>
        <authorList>
            <consortium name="The Broad Institute Genomics Platform"/>
            <consortium name="The Broad Institute Genome Sequencing Center for Infectious Disease"/>
            <person name="Wu L."/>
            <person name="Ma J."/>
        </authorList>
    </citation>
    <scope>NUCLEOTIDE SEQUENCE [LARGE SCALE GENOMIC DNA]</scope>
    <source>
        <strain evidence="6">CCUG 49571</strain>
    </source>
</reference>
<dbReference type="PANTHER" id="PTHR30408:SF13">
    <property type="entry name" value="TYPE I RESTRICTION ENZYME HINDI SPECIFICITY SUBUNIT"/>
    <property type="match status" value="1"/>
</dbReference>
<dbReference type="EMBL" id="JBHSEP010000005">
    <property type="protein sequence ID" value="MFC4598387.1"/>
    <property type="molecule type" value="Genomic_DNA"/>
</dbReference>
<keyword evidence="6" id="KW-1185">Reference proteome</keyword>
<dbReference type="GO" id="GO:0004519">
    <property type="term" value="F:endonuclease activity"/>
    <property type="evidence" value="ECO:0007669"/>
    <property type="project" value="UniProtKB-KW"/>
</dbReference>
<evidence type="ECO:0000256" key="1">
    <source>
        <dbReference type="ARBA" id="ARBA00010923"/>
    </source>
</evidence>
<evidence type="ECO:0000259" key="4">
    <source>
        <dbReference type="Pfam" id="PF01420"/>
    </source>
</evidence>
<dbReference type="GO" id="GO:0016787">
    <property type="term" value="F:hydrolase activity"/>
    <property type="evidence" value="ECO:0007669"/>
    <property type="project" value="UniProtKB-KW"/>
</dbReference>
<dbReference type="InterPro" id="IPR000055">
    <property type="entry name" value="Restrct_endonuc_typeI_TRD"/>
</dbReference>
<accession>A0ABV9FC10</accession>
<dbReference type="CDD" id="cd17517">
    <property type="entry name" value="RMtype1_S_EcoKI_StySPI-TRD2-CR2_like"/>
    <property type="match status" value="1"/>
</dbReference>
<dbReference type="Gene3D" id="3.90.220.20">
    <property type="entry name" value="DNA methylase specificity domains"/>
    <property type="match status" value="2"/>
</dbReference>
<proteinExistence type="inferred from homology"/>
<protein>
    <submittedName>
        <fullName evidence="5">Restriction endonuclease subunit S</fullName>
        <ecNumber evidence="5">3.1.21.-</ecNumber>
    </submittedName>
</protein>
<evidence type="ECO:0000313" key="6">
    <source>
        <dbReference type="Proteomes" id="UP001596028"/>
    </source>
</evidence>
<dbReference type="InterPro" id="IPR044946">
    <property type="entry name" value="Restrct_endonuc_typeI_TRD_sf"/>
</dbReference>
<sequence length="451" mass="51246">MSFNVLDESWELRTIGDLVSAKEADIQTGPFGTMLQASSYAINGTPVIAVKDIGINKIIHGNSPLINDADTERLSRYKLLQGDIIFGRKGAVDRRALVTVKEEGWIQGSDCIRIRFTSPKIDPIFVSYFLGTKFYINWILSNAQGTTMSSLNQEILKRVPLPIPSIEEQRRIASVLQVIDEKIELNNAITKNLEEMAQVLFKRWFVDFEFPNENDEPYKSSGGEFEESELGLIPKGWSISLLEEFCYLSTEGVKPYLSADDVYEHYSIPAYDEGKMPVFELGSEIKSNKYKVHRNSILVSKLNPETKRIWLPYCITENAVCSTEFMNYLPKDQDSFGFCYLIFNSESFNQFLISNTTGSTNSRQRAKPKATLNYKIATGNRSLIRLFSRTVEAIYKQVSEFRLQNKKLADTRDTLLPKLMSGELRVPLEKNYKFSVESSLAAESKAQYSTT</sequence>
<name>A0ABV9FC10_9BACL</name>
<dbReference type="EC" id="3.1.21.-" evidence="5"/>
<keyword evidence="5" id="KW-0540">Nuclease</keyword>
<evidence type="ECO:0000313" key="5">
    <source>
        <dbReference type="EMBL" id="MFC4598387.1"/>
    </source>
</evidence>
<keyword evidence="2" id="KW-0680">Restriction system</keyword>
<comment type="caution">
    <text evidence="5">The sequence shown here is derived from an EMBL/GenBank/DDBJ whole genome shotgun (WGS) entry which is preliminary data.</text>
</comment>
<comment type="similarity">
    <text evidence="1">Belongs to the type-I restriction system S methylase family.</text>
</comment>
<keyword evidence="5" id="KW-0255">Endonuclease</keyword>
<keyword evidence="3" id="KW-0238">DNA-binding</keyword>
<organism evidence="5 6">
    <name type="scientific">Cohnella hongkongensis</name>
    <dbReference type="NCBI Taxonomy" id="178337"/>
    <lineage>
        <taxon>Bacteria</taxon>
        <taxon>Bacillati</taxon>
        <taxon>Bacillota</taxon>
        <taxon>Bacilli</taxon>
        <taxon>Bacillales</taxon>
        <taxon>Paenibacillaceae</taxon>
        <taxon>Cohnella</taxon>
    </lineage>
</organism>
<keyword evidence="5" id="KW-0378">Hydrolase</keyword>
<dbReference type="SUPFAM" id="SSF116734">
    <property type="entry name" value="DNA methylase specificity domain"/>
    <property type="match status" value="2"/>
</dbReference>
<gene>
    <name evidence="5" type="ORF">ACFO3S_09100</name>
</gene>